<dbReference type="OrthoDB" id="10631707at2759"/>
<gene>
    <name evidence="1" type="ORF">C2G38_2036015</name>
</gene>
<sequence length="123" mass="14033">MTKVVDAYYDTVKPVEKVIYLGVDLPCIRAPAVISRSYALKPDTITSEIHPARPLRKSTFLTKALELYYGPEMLRENNIENLSSKDPKQDDNKLDLEIILENLVSGYLEVLRNWIPKLVGLDE</sequence>
<name>A0A397VCM9_9GLOM</name>
<protein>
    <submittedName>
        <fullName evidence="1">Uncharacterized protein</fullName>
    </submittedName>
</protein>
<dbReference type="EMBL" id="QKWP01000470">
    <property type="protein sequence ID" value="RIB19488.1"/>
    <property type="molecule type" value="Genomic_DNA"/>
</dbReference>
<evidence type="ECO:0000313" key="2">
    <source>
        <dbReference type="Proteomes" id="UP000266673"/>
    </source>
</evidence>
<comment type="caution">
    <text evidence="1">The sequence shown here is derived from an EMBL/GenBank/DDBJ whole genome shotgun (WGS) entry which is preliminary data.</text>
</comment>
<dbReference type="Proteomes" id="UP000266673">
    <property type="component" value="Unassembled WGS sequence"/>
</dbReference>
<accession>A0A397VCM9</accession>
<evidence type="ECO:0000313" key="1">
    <source>
        <dbReference type="EMBL" id="RIB19488.1"/>
    </source>
</evidence>
<dbReference type="AlphaFoldDB" id="A0A397VCM9"/>
<organism evidence="1 2">
    <name type="scientific">Gigaspora rosea</name>
    <dbReference type="NCBI Taxonomy" id="44941"/>
    <lineage>
        <taxon>Eukaryota</taxon>
        <taxon>Fungi</taxon>
        <taxon>Fungi incertae sedis</taxon>
        <taxon>Mucoromycota</taxon>
        <taxon>Glomeromycotina</taxon>
        <taxon>Glomeromycetes</taxon>
        <taxon>Diversisporales</taxon>
        <taxon>Gigasporaceae</taxon>
        <taxon>Gigaspora</taxon>
    </lineage>
</organism>
<keyword evidence="2" id="KW-1185">Reference proteome</keyword>
<reference evidence="1 2" key="1">
    <citation type="submission" date="2018-06" db="EMBL/GenBank/DDBJ databases">
        <title>Comparative genomics reveals the genomic features of Rhizophagus irregularis, R. cerebriforme, R. diaphanum and Gigaspora rosea, and their symbiotic lifestyle signature.</title>
        <authorList>
            <person name="Morin E."/>
            <person name="San Clemente H."/>
            <person name="Chen E.C.H."/>
            <person name="De La Providencia I."/>
            <person name="Hainaut M."/>
            <person name="Kuo A."/>
            <person name="Kohler A."/>
            <person name="Murat C."/>
            <person name="Tang N."/>
            <person name="Roy S."/>
            <person name="Loubradou J."/>
            <person name="Henrissat B."/>
            <person name="Grigoriev I.V."/>
            <person name="Corradi N."/>
            <person name="Roux C."/>
            <person name="Martin F.M."/>
        </authorList>
    </citation>
    <scope>NUCLEOTIDE SEQUENCE [LARGE SCALE GENOMIC DNA]</scope>
    <source>
        <strain evidence="1 2">DAOM 194757</strain>
    </source>
</reference>
<proteinExistence type="predicted"/>